<comment type="caution">
    <text evidence="1">The sequence shown here is derived from an EMBL/GenBank/DDBJ whole genome shotgun (WGS) entry which is preliminary data.</text>
</comment>
<dbReference type="Proteomes" id="UP001153678">
    <property type="component" value="Unassembled WGS sequence"/>
</dbReference>
<dbReference type="EMBL" id="CAMKVN010001986">
    <property type="protein sequence ID" value="CAI2179090.1"/>
    <property type="molecule type" value="Genomic_DNA"/>
</dbReference>
<organism evidence="1 2">
    <name type="scientific">Funneliformis geosporum</name>
    <dbReference type="NCBI Taxonomy" id="1117311"/>
    <lineage>
        <taxon>Eukaryota</taxon>
        <taxon>Fungi</taxon>
        <taxon>Fungi incertae sedis</taxon>
        <taxon>Mucoromycota</taxon>
        <taxon>Glomeromycotina</taxon>
        <taxon>Glomeromycetes</taxon>
        <taxon>Glomerales</taxon>
        <taxon>Glomeraceae</taxon>
        <taxon>Funneliformis</taxon>
    </lineage>
</organism>
<evidence type="ECO:0000313" key="1">
    <source>
        <dbReference type="EMBL" id="CAI2179090.1"/>
    </source>
</evidence>
<accession>A0A9W4WQD5</accession>
<feature type="non-terminal residue" evidence="1">
    <location>
        <position position="1"/>
    </location>
</feature>
<dbReference type="AlphaFoldDB" id="A0A9W4WQD5"/>
<sequence>IEPYQNRTVPTEETPIEISKLLDGKTELFKMISQAGKFQM</sequence>
<evidence type="ECO:0000313" key="2">
    <source>
        <dbReference type="Proteomes" id="UP001153678"/>
    </source>
</evidence>
<protein>
    <submittedName>
        <fullName evidence="1">2245_t:CDS:1</fullName>
    </submittedName>
</protein>
<keyword evidence="2" id="KW-1185">Reference proteome</keyword>
<reference evidence="1" key="1">
    <citation type="submission" date="2022-08" db="EMBL/GenBank/DDBJ databases">
        <authorList>
            <person name="Kallberg Y."/>
            <person name="Tangrot J."/>
            <person name="Rosling A."/>
        </authorList>
    </citation>
    <scope>NUCLEOTIDE SEQUENCE</scope>
    <source>
        <strain evidence="1">Wild A</strain>
    </source>
</reference>
<gene>
    <name evidence="1" type="ORF">FWILDA_LOCUS8913</name>
</gene>
<proteinExistence type="predicted"/>
<name>A0A9W4WQD5_9GLOM</name>